<keyword evidence="1" id="KW-0479">Metal-binding</keyword>
<feature type="region of interest" description="Disordered" evidence="4">
    <location>
        <begin position="136"/>
        <end position="159"/>
    </location>
</feature>
<accession>A0AAV4ATK7</accession>
<evidence type="ECO:0000256" key="3">
    <source>
        <dbReference type="ARBA" id="ARBA00023180"/>
    </source>
</evidence>
<dbReference type="InterPro" id="IPR047115">
    <property type="entry name" value="ARSB"/>
</dbReference>
<feature type="chain" id="PRO_5043752615" evidence="5">
    <location>
        <begin position="24"/>
        <end position="182"/>
    </location>
</feature>
<keyword evidence="3" id="KW-0325">Glycoprotein</keyword>
<comment type="caution">
    <text evidence="6">The sequence shown here is derived from an EMBL/GenBank/DDBJ whole genome shotgun (WGS) entry which is preliminary data.</text>
</comment>
<evidence type="ECO:0000256" key="2">
    <source>
        <dbReference type="ARBA" id="ARBA00022837"/>
    </source>
</evidence>
<organism evidence="6 7">
    <name type="scientific">Plakobranchus ocellatus</name>
    <dbReference type="NCBI Taxonomy" id="259542"/>
    <lineage>
        <taxon>Eukaryota</taxon>
        <taxon>Metazoa</taxon>
        <taxon>Spiralia</taxon>
        <taxon>Lophotrochozoa</taxon>
        <taxon>Mollusca</taxon>
        <taxon>Gastropoda</taxon>
        <taxon>Heterobranchia</taxon>
        <taxon>Euthyneura</taxon>
        <taxon>Panpulmonata</taxon>
        <taxon>Sacoglossa</taxon>
        <taxon>Placobranchoidea</taxon>
        <taxon>Plakobranchidae</taxon>
        <taxon>Plakobranchus</taxon>
    </lineage>
</organism>
<dbReference type="GO" id="GO:0008484">
    <property type="term" value="F:sulfuric ester hydrolase activity"/>
    <property type="evidence" value="ECO:0007669"/>
    <property type="project" value="InterPro"/>
</dbReference>
<dbReference type="Gene3D" id="3.40.720.10">
    <property type="entry name" value="Alkaline Phosphatase, subunit A"/>
    <property type="match status" value="1"/>
</dbReference>
<dbReference type="Proteomes" id="UP000735302">
    <property type="component" value="Unassembled WGS sequence"/>
</dbReference>
<dbReference type="InterPro" id="IPR017850">
    <property type="entry name" value="Alkaline_phosphatase_core_sf"/>
</dbReference>
<dbReference type="GO" id="GO:0046872">
    <property type="term" value="F:metal ion binding"/>
    <property type="evidence" value="ECO:0007669"/>
    <property type="project" value="UniProtKB-KW"/>
</dbReference>
<dbReference type="AlphaFoldDB" id="A0AAV4ATK7"/>
<feature type="signal peptide" evidence="5">
    <location>
        <begin position="1"/>
        <end position="23"/>
    </location>
</feature>
<dbReference type="SUPFAM" id="SSF53649">
    <property type="entry name" value="Alkaline phosphatase-like"/>
    <property type="match status" value="1"/>
</dbReference>
<evidence type="ECO:0000256" key="1">
    <source>
        <dbReference type="ARBA" id="ARBA00022723"/>
    </source>
</evidence>
<evidence type="ECO:0000256" key="5">
    <source>
        <dbReference type="SAM" id="SignalP"/>
    </source>
</evidence>
<gene>
    <name evidence="6" type="ORF">PoB_003676700</name>
</gene>
<protein>
    <submittedName>
        <fullName evidence="6">Arylsulfatase b</fullName>
    </submittedName>
</protein>
<keyword evidence="7" id="KW-1185">Reference proteome</keyword>
<dbReference type="PANTHER" id="PTHR10342">
    <property type="entry name" value="ARYLSULFATASE"/>
    <property type="match status" value="1"/>
</dbReference>
<keyword evidence="2" id="KW-0106">Calcium</keyword>
<keyword evidence="5" id="KW-0732">Signal</keyword>
<evidence type="ECO:0000256" key="4">
    <source>
        <dbReference type="SAM" id="MobiDB-lite"/>
    </source>
</evidence>
<name>A0AAV4ATK7_9GAST</name>
<evidence type="ECO:0000313" key="7">
    <source>
        <dbReference type="Proteomes" id="UP000735302"/>
    </source>
</evidence>
<reference evidence="6 7" key="1">
    <citation type="journal article" date="2021" name="Elife">
        <title>Chloroplast acquisition without the gene transfer in kleptoplastic sea slugs, Plakobranchus ocellatus.</title>
        <authorList>
            <person name="Maeda T."/>
            <person name="Takahashi S."/>
            <person name="Yoshida T."/>
            <person name="Shimamura S."/>
            <person name="Takaki Y."/>
            <person name="Nagai Y."/>
            <person name="Toyoda A."/>
            <person name="Suzuki Y."/>
            <person name="Arimoto A."/>
            <person name="Ishii H."/>
            <person name="Satoh N."/>
            <person name="Nishiyama T."/>
            <person name="Hasebe M."/>
            <person name="Maruyama T."/>
            <person name="Minagawa J."/>
            <person name="Obokata J."/>
            <person name="Shigenobu S."/>
        </authorList>
    </citation>
    <scope>NUCLEOTIDE SEQUENCE [LARGE SCALE GENOMIC DNA]</scope>
</reference>
<dbReference type="EMBL" id="BLXT01004148">
    <property type="protein sequence ID" value="GFO10262.1"/>
    <property type="molecule type" value="Genomic_DNA"/>
</dbReference>
<evidence type="ECO:0000313" key="6">
    <source>
        <dbReference type="EMBL" id="GFO10262.1"/>
    </source>
</evidence>
<proteinExistence type="predicted"/>
<dbReference type="PANTHER" id="PTHR10342:SF274">
    <property type="entry name" value="ARYLSULFATASE B"/>
    <property type="match status" value="1"/>
</dbReference>
<sequence length="182" mass="19373">MKRSWFFLFWLRFFLADSALLNAECLAFSWRHKALRAFCVPGFQNGGWTIYGGSNYPLRGGKISIFEGGNRVPGFVHSPLLSQSESGVTYNGVIHAVDWFPTLVNAAGLSIDGLVQASDADQGPFIDLSASSDDGAAAADGIGDDGGDNAGGQQSLPGGNEDARLLYYLKSTCNANPSSRLT</sequence>